<dbReference type="AlphaFoldDB" id="A0AA39WJ45"/>
<dbReference type="SUPFAM" id="SSF51412">
    <property type="entry name" value="Inosine monophosphate dehydrogenase (IMPDH)"/>
    <property type="match status" value="1"/>
</dbReference>
<evidence type="ECO:0008006" key="6">
    <source>
        <dbReference type="Google" id="ProtNLM"/>
    </source>
</evidence>
<dbReference type="Pfam" id="PF03060">
    <property type="entry name" value="NMO"/>
    <property type="match status" value="1"/>
</dbReference>
<proteinExistence type="predicted"/>
<dbReference type="PANTHER" id="PTHR32332:SF34">
    <property type="entry name" value="2-NITROPROPANE DIOXYGENASE FAMILY, PUTATIVE-RELATED"/>
    <property type="match status" value="1"/>
</dbReference>
<dbReference type="EMBL" id="JAULSU010000005">
    <property type="protein sequence ID" value="KAK0616260.1"/>
    <property type="molecule type" value="Genomic_DNA"/>
</dbReference>
<keyword evidence="5" id="KW-1185">Reference proteome</keyword>
<evidence type="ECO:0000256" key="1">
    <source>
        <dbReference type="ARBA" id="ARBA00022630"/>
    </source>
</evidence>
<evidence type="ECO:0000256" key="3">
    <source>
        <dbReference type="ARBA" id="ARBA00023002"/>
    </source>
</evidence>
<dbReference type="Gene3D" id="3.20.20.70">
    <property type="entry name" value="Aldolase class I"/>
    <property type="match status" value="1"/>
</dbReference>
<keyword evidence="2" id="KW-0288">FMN</keyword>
<keyword evidence="1" id="KW-0285">Flavoprotein</keyword>
<comment type="caution">
    <text evidence="4">The sequence shown here is derived from an EMBL/GenBank/DDBJ whole genome shotgun (WGS) entry which is preliminary data.</text>
</comment>
<evidence type="ECO:0000313" key="5">
    <source>
        <dbReference type="Proteomes" id="UP001175000"/>
    </source>
</evidence>
<name>A0AA39WJ45_9PEZI</name>
<accession>A0AA39WJ45</accession>
<keyword evidence="3" id="KW-0560">Oxidoreductase</keyword>
<sequence length="355" mass="37011">MATNKLQAWFPTAKAPIIISAPMLGAANATLAAAVSQAGGIGMIPGGLDFSSSSPHLVTLRASLLTAREHLSLPPSEPLPLGVGFLLFHPSLSKFVETTLPILTEHKVKAVFFFAPTPSTNGEDGGIIKDITSALHDQNIVVFFQVGNVAAARKAVQDGADVVVAQGVDAGGHQFVAGSGVVSLVPEVVDMVGREFPGREVSIVAAGGIVDGRGVAAGLALGADGVVLGTRFLVADEADTPEYRRKLLIETEDGGVSTAKSTVHDDIQGTTFWPAPYDGRALVGQSYKDHVSGLPMEENIKKYGDANQSGDTSRLVSWAGTGVGLVRKGGPAADIVRETRKEAVQSLRWLQGLYL</sequence>
<organism evidence="4 5">
    <name type="scientific">Immersiella caudata</name>
    <dbReference type="NCBI Taxonomy" id="314043"/>
    <lineage>
        <taxon>Eukaryota</taxon>
        <taxon>Fungi</taxon>
        <taxon>Dikarya</taxon>
        <taxon>Ascomycota</taxon>
        <taxon>Pezizomycotina</taxon>
        <taxon>Sordariomycetes</taxon>
        <taxon>Sordariomycetidae</taxon>
        <taxon>Sordariales</taxon>
        <taxon>Lasiosphaeriaceae</taxon>
        <taxon>Immersiella</taxon>
    </lineage>
</organism>
<dbReference type="CDD" id="cd04730">
    <property type="entry name" value="NPD_like"/>
    <property type="match status" value="1"/>
</dbReference>
<gene>
    <name evidence="4" type="ORF">B0T14DRAFT_243358</name>
</gene>
<evidence type="ECO:0000313" key="4">
    <source>
        <dbReference type="EMBL" id="KAK0616260.1"/>
    </source>
</evidence>
<dbReference type="InterPro" id="IPR004136">
    <property type="entry name" value="NMO"/>
</dbReference>
<evidence type="ECO:0000256" key="2">
    <source>
        <dbReference type="ARBA" id="ARBA00022643"/>
    </source>
</evidence>
<dbReference type="InterPro" id="IPR013785">
    <property type="entry name" value="Aldolase_TIM"/>
</dbReference>
<protein>
    <recommendedName>
        <fullName evidence="6">Nitronate monooxygenase domain-containing protein</fullName>
    </recommendedName>
</protein>
<dbReference type="GO" id="GO:0018580">
    <property type="term" value="F:nitronate monooxygenase activity"/>
    <property type="evidence" value="ECO:0007669"/>
    <property type="project" value="InterPro"/>
</dbReference>
<dbReference type="Proteomes" id="UP001175000">
    <property type="component" value="Unassembled WGS sequence"/>
</dbReference>
<reference evidence="4" key="1">
    <citation type="submission" date="2023-06" db="EMBL/GenBank/DDBJ databases">
        <title>Genome-scale phylogeny and comparative genomics of the fungal order Sordariales.</title>
        <authorList>
            <consortium name="Lawrence Berkeley National Laboratory"/>
            <person name="Hensen N."/>
            <person name="Bonometti L."/>
            <person name="Westerberg I."/>
            <person name="Brannstrom I.O."/>
            <person name="Guillou S."/>
            <person name="Cros-Aarteil S."/>
            <person name="Calhoun S."/>
            <person name="Haridas S."/>
            <person name="Kuo A."/>
            <person name="Mondo S."/>
            <person name="Pangilinan J."/>
            <person name="Riley R."/>
            <person name="Labutti K."/>
            <person name="Andreopoulos B."/>
            <person name="Lipzen A."/>
            <person name="Chen C."/>
            <person name="Yanf M."/>
            <person name="Daum C."/>
            <person name="Ng V."/>
            <person name="Clum A."/>
            <person name="Steindorff A."/>
            <person name="Ohm R."/>
            <person name="Martin F."/>
            <person name="Silar P."/>
            <person name="Natvig D."/>
            <person name="Lalanne C."/>
            <person name="Gautier V."/>
            <person name="Ament-Velasquez S.L."/>
            <person name="Kruys A."/>
            <person name="Hutchinson M.I."/>
            <person name="Powell A.J."/>
            <person name="Barry K."/>
            <person name="Miller A.N."/>
            <person name="Grigoriev I.V."/>
            <person name="Debuchy R."/>
            <person name="Gladieux P."/>
            <person name="Thoren M.H."/>
            <person name="Johannesson H."/>
        </authorList>
    </citation>
    <scope>NUCLEOTIDE SEQUENCE</scope>
    <source>
        <strain evidence="4">CBS 606.72</strain>
    </source>
</reference>
<dbReference type="PANTHER" id="PTHR32332">
    <property type="entry name" value="2-NITROPROPANE DIOXYGENASE"/>
    <property type="match status" value="1"/>
</dbReference>